<evidence type="ECO:0000256" key="8">
    <source>
        <dbReference type="PIRSR" id="PIRSR000006-2"/>
    </source>
</evidence>
<organism evidence="11 12">
    <name type="scientific">Mariprofundus ferrooxydans PV-1</name>
    <dbReference type="NCBI Taxonomy" id="314345"/>
    <lineage>
        <taxon>Bacteria</taxon>
        <taxon>Pseudomonadati</taxon>
        <taxon>Pseudomonadota</taxon>
        <taxon>Candidatius Mariprofundia</taxon>
        <taxon>Mariprofundales</taxon>
        <taxon>Mariprofundaceae</taxon>
        <taxon>Mariprofundus</taxon>
    </lineage>
</organism>
<evidence type="ECO:0000256" key="3">
    <source>
        <dbReference type="ARBA" id="ARBA00022723"/>
    </source>
</evidence>
<evidence type="ECO:0000256" key="6">
    <source>
        <dbReference type="PIRNR" id="PIRNR000006"/>
    </source>
</evidence>
<dbReference type="AlphaFoldDB" id="Q0EVT7"/>
<dbReference type="SUPFAM" id="SSF46626">
    <property type="entry name" value="Cytochrome c"/>
    <property type="match status" value="2"/>
</dbReference>
<feature type="binding site" description="axial binding residue" evidence="7">
    <location>
        <position position="132"/>
    </location>
    <ligand>
        <name>heme c</name>
        <dbReference type="ChEBI" id="CHEBI:61717"/>
        <label>2</label>
    </ligand>
    <ligandPart>
        <name>Fe</name>
        <dbReference type="ChEBI" id="CHEBI:18248"/>
    </ligandPart>
</feature>
<evidence type="ECO:0000313" key="11">
    <source>
        <dbReference type="EMBL" id="EAU53379.1"/>
    </source>
</evidence>
<dbReference type="UniPathway" id="UPA00705"/>
<feature type="binding site" description="covalent" evidence="8">
    <location>
        <position position="172"/>
    </location>
    <ligand>
        <name>heme c</name>
        <dbReference type="ChEBI" id="CHEBI:61717"/>
        <label>2</label>
    </ligand>
</feature>
<gene>
    <name evidence="11" type="ORF">SPV1_10291</name>
</gene>
<dbReference type="GO" id="GO:0016491">
    <property type="term" value="F:oxidoreductase activity"/>
    <property type="evidence" value="ECO:0007669"/>
    <property type="project" value="UniProtKB-KW"/>
</dbReference>
<dbReference type="PRINTS" id="PR00605">
    <property type="entry name" value="CYTCHROMECIC"/>
</dbReference>
<keyword evidence="3 6" id="KW-0479">Metal-binding</keyword>
<feature type="domain" description="Cytochrome c" evidence="10">
    <location>
        <begin position="158"/>
        <end position="253"/>
    </location>
</feature>
<keyword evidence="6" id="KW-0997">Cell inner membrane</keyword>
<dbReference type="GO" id="GO:0006119">
    <property type="term" value="P:oxidative phosphorylation"/>
    <property type="evidence" value="ECO:0007669"/>
    <property type="project" value="UniProtKB-UniPathway"/>
</dbReference>
<evidence type="ECO:0000256" key="4">
    <source>
        <dbReference type="ARBA" id="ARBA00022982"/>
    </source>
</evidence>
<dbReference type="PROSITE" id="PS51007">
    <property type="entry name" value="CYTC"/>
    <property type="match status" value="2"/>
</dbReference>
<dbReference type="GO" id="GO:0020037">
    <property type="term" value="F:heme binding"/>
    <property type="evidence" value="ECO:0007669"/>
    <property type="project" value="InterPro"/>
</dbReference>
<feature type="domain" description="Cytochrome c" evidence="10">
    <location>
        <begin position="66"/>
        <end position="155"/>
    </location>
</feature>
<dbReference type="eggNOG" id="COG2010">
    <property type="taxonomic scope" value="Bacteria"/>
</dbReference>
<proteinExistence type="inferred from homology"/>
<dbReference type="GO" id="GO:0009055">
    <property type="term" value="F:electron transfer activity"/>
    <property type="evidence" value="ECO:0007669"/>
    <property type="project" value="InterPro"/>
</dbReference>
<dbReference type="GO" id="GO:0005506">
    <property type="term" value="F:iron ion binding"/>
    <property type="evidence" value="ECO:0007669"/>
    <property type="project" value="InterPro"/>
</dbReference>
<keyword evidence="2 6" id="KW-0349">Heme</keyword>
<dbReference type="PIRSF" id="PIRSF000006">
    <property type="entry name" value="Cbb3-Cox_fixP"/>
    <property type="match status" value="1"/>
</dbReference>
<feature type="binding site" description="axial binding residue" evidence="7">
    <location>
        <position position="92"/>
    </location>
    <ligand>
        <name>heme c</name>
        <dbReference type="ChEBI" id="CHEBI:61717"/>
        <label>1</label>
    </ligand>
    <ligandPart>
        <name>Fe</name>
        <dbReference type="ChEBI" id="CHEBI:18248"/>
    </ligandPart>
</feature>
<evidence type="ECO:0000259" key="10">
    <source>
        <dbReference type="PROSITE" id="PS51007"/>
    </source>
</evidence>
<keyword evidence="12" id="KW-1185">Reference proteome</keyword>
<dbReference type="GO" id="GO:0005886">
    <property type="term" value="C:plasma membrane"/>
    <property type="evidence" value="ECO:0007669"/>
    <property type="project" value="UniProtKB-SubCell"/>
</dbReference>
<keyword evidence="6" id="KW-0375">Hydrogen ion transport</keyword>
<keyword evidence="6" id="KW-0560">Oxidoreductase</keyword>
<dbReference type="GO" id="GO:1902600">
    <property type="term" value="P:proton transmembrane transport"/>
    <property type="evidence" value="ECO:0007669"/>
    <property type="project" value="UniProtKB-KW"/>
</dbReference>
<dbReference type="PANTHER" id="PTHR33751:SF1">
    <property type="entry name" value="CBB3-TYPE CYTOCHROME C OXIDASE SUBUNIT FIXP"/>
    <property type="match status" value="1"/>
</dbReference>
<dbReference type="InterPro" id="IPR009056">
    <property type="entry name" value="Cyt_c-like_dom"/>
</dbReference>
<feature type="transmembrane region" description="Helical" evidence="9">
    <location>
        <begin position="6"/>
        <end position="24"/>
    </location>
</feature>
<feature type="binding site" description="covalent" evidence="8">
    <location>
        <position position="91"/>
    </location>
    <ligand>
        <name>heme c</name>
        <dbReference type="ChEBI" id="CHEBI:61717"/>
        <label>1</label>
    </ligand>
</feature>
<evidence type="ECO:0000256" key="9">
    <source>
        <dbReference type="SAM" id="Phobius"/>
    </source>
</evidence>
<keyword evidence="6 9" id="KW-0472">Membrane</keyword>
<comment type="subunit">
    <text evidence="6">Component of the cbb3-type cytochrome c oxidase.</text>
</comment>
<comment type="pathway">
    <text evidence="6">Energy metabolism; oxidative phosphorylation.</text>
</comment>
<comment type="caution">
    <text evidence="11">The sequence shown here is derived from an EMBL/GenBank/DDBJ whole genome shotgun (WGS) entry which is preliminary data.</text>
</comment>
<comment type="subcellular location">
    <subcellularLocation>
        <location evidence="6">Cell inner membrane</location>
    </subcellularLocation>
</comment>
<dbReference type="HOGENOM" id="CLU_047545_2_0_0"/>
<dbReference type="InterPro" id="IPR036909">
    <property type="entry name" value="Cyt_c-like_dom_sf"/>
</dbReference>
<dbReference type="PANTHER" id="PTHR33751">
    <property type="entry name" value="CBB3-TYPE CYTOCHROME C OXIDASE SUBUNIT FIXP"/>
    <property type="match status" value="1"/>
</dbReference>
<dbReference type="InterPro" id="IPR004678">
    <property type="entry name" value="Cyt_c_oxidase_cbb3_su3"/>
</dbReference>
<comment type="function">
    <text evidence="6">C-type cytochrome. Part of the cbb3-type cytochrome c oxidase complex.</text>
</comment>
<keyword evidence="6" id="KW-0406">Ion transport</keyword>
<accession>Q0EVT7</accession>
<feature type="binding site" description="covalent" evidence="8">
    <location>
        <position position="175"/>
    </location>
    <ligand>
        <name>heme c</name>
        <dbReference type="ChEBI" id="CHEBI:61717"/>
        <label>2</label>
    </ligand>
</feature>
<dbReference type="Pfam" id="PF13442">
    <property type="entry name" value="Cytochrome_CBB3"/>
    <property type="match status" value="2"/>
</dbReference>
<dbReference type="Gene3D" id="1.10.760.10">
    <property type="entry name" value="Cytochrome c-like domain"/>
    <property type="match status" value="2"/>
</dbReference>
<evidence type="ECO:0000256" key="7">
    <source>
        <dbReference type="PIRSR" id="PIRSR000006-1"/>
    </source>
</evidence>
<keyword evidence="9" id="KW-0812">Transmembrane</keyword>
<dbReference type="NCBIfam" id="TIGR00782">
    <property type="entry name" value="ccoP"/>
    <property type="match status" value="1"/>
</dbReference>
<keyword evidence="4 6" id="KW-0249">Electron transport</keyword>
<name>Q0EVT7_9PROT</name>
<evidence type="ECO:0000256" key="1">
    <source>
        <dbReference type="ARBA" id="ARBA00022448"/>
    </source>
</evidence>
<comment type="similarity">
    <text evidence="6">Belongs to the CcoP / FixP family.</text>
</comment>
<protein>
    <recommendedName>
        <fullName evidence="6">Cbb3-type cytochrome c oxidase subunit</fullName>
    </recommendedName>
</protein>
<feature type="binding site" description="covalent" evidence="8">
    <location>
        <position position="88"/>
    </location>
    <ligand>
        <name>heme c</name>
        <dbReference type="ChEBI" id="CHEBI:61717"/>
        <label>1</label>
    </ligand>
</feature>
<keyword evidence="5 6" id="KW-0408">Iron</keyword>
<dbReference type="InterPro" id="IPR008168">
    <property type="entry name" value="Cyt_C_IC"/>
</dbReference>
<dbReference type="EMBL" id="AATS01000026">
    <property type="protein sequence ID" value="EAU53379.1"/>
    <property type="molecule type" value="Genomic_DNA"/>
</dbReference>
<dbReference type="InParanoid" id="Q0EVT7"/>
<evidence type="ECO:0000256" key="2">
    <source>
        <dbReference type="ARBA" id="ARBA00022617"/>
    </source>
</evidence>
<comment type="cofactor">
    <cofactor evidence="6 8">
        <name>heme c</name>
        <dbReference type="ChEBI" id="CHEBI:61717"/>
    </cofactor>
    <text evidence="6 8">Binds 2 heme C groups per subunit.</text>
</comment>
<evidence type="ECO:0000256" key="5">
    <source>
        <dbReference type="ARBA" id="ARBA00023004"/>
    </source>
</evidence>
<keyword evidence="1 6" id="KW-0813">Transport</keyword>
<keyword evidence="9" id="KW-1133">Transmembrane helix</keyword>
<keyword evidence="6" id="KW-0679">Respiratory chain</keyword>
<sequence>MIAFHAGWIWCVVYFILYPAIPLVHESTKGILGWTQIKEFKQAVAENDAIKAPYLKKVAAMSGQELLADPGMRNFAESSAKAIFGDNCAGCHGSGGQGAPGLFPNLADDAWLYGGDFDTIVESITDGRQGNMPAHEGELDDAQINKLADFVIAEAQGKGTAEGLALFNEAGCGGCHGEDAKGGAINELGSGAANLTDGIWRFGGSRDEVLRTIRYGVNQEDVPNTRVAIMPAFGGKLSPEEIKMLAVKVHELGGGK</sequence>
<dbReference type="InterPro" id="IPR050597">
    <property type="entry name" value="Cytochrome_c_Oxidase_Subunit"/>
</dbReference>
<evidence type="ECO:0000313" key="12">
    <source>
        <dbReference type="Proteomes" id="UP000005297"/>
    </source>
</evidence>
<reference evidence="11 12" key="1">
    <citation type="submission" date="2006-09" db="EMBL/GenBank/DDBJ databases">
        <authorList>
            <person name="Emerson D."/>
            <person name="Ferriera S."/>
            <person name="Johnson J."/>
            <person name="Kravitz S."/>
            <person name="Halpern A."/>
            <person name="Remington K."/>
            <person name="Beeson K."/>
            <person name="Tran B."/>
            <person name="Rogers Y.-H."/>
            <person name="Friedman R."/>
            <person name="Venter J.C."/>
        </authorList>
    </citation>
    <scope>NUCLEOTIDE SEQUENCE [LARGE SCALE GENOMIC DNA]</scope>
    <source>
        <strain evidence="11 12">PV-1</strain>
    </source>
</reference>
<feature type="binding site" description="axial binding residue" evidence="7">
    <location>
        <position position="176"/>
    </location>
    <ligand>
        <name>heme c</name>
        <dbReference type="ChEBI" id="CHEBI:61717"/>
        <label>2</label>
    </ligand>
    <ligandPart>
        <name>Fe</name>
        <dbReference type="ChEBI" id="CHEBI:18248"/>
    </ligandPart>
</feature>
<feature type="binding site" description="axial binding residue" evidence="7">
    <location>
        <position position="230"/>
    </location>
    <ligand>
        <name>heme c</name>
        <dbReference type="ChEBI" id="CHEBI:61717"/>
        <label>1</label>
    </ligand>
    <ligandPart>
        <name>Fe</name>
        <dbReference type="ChEBI" id="CHEBI:18248"/>
    </ligandPart>
</feature>
<dbReference type="Proteomes" id="UP000005297">
    <property type="component" value="Unassembled WGS sequence"/>
</dbReference>
<keyword evidence="6" id="KW-1003">Cell membrane</keyword>
<dbReference type="STRING" id="314344.AL013_07435"/>